<name>A0A6A5W288_9PLEO</name>
<evidence type="ECO:0000313" key="3">
    <source>
        <dbReference type="Proteomes" id="UP000799779"/>
    </source>
</evidence>
<evidence type="ECO:0000313" key="2">
    <source>
        <dbReference type="EMBL" id="KAF1994281.1"/>
    </source>
</evidence>
<dbReference type="OrthoDB" id="1461976at2759"/>
<gene>
    <name evidence="2" type="ORF">P154DRAFT_557366</name>
</gene>
<dbReference type="InterPro" id="IPR012171">
    <property type="entry name" value="Fatty_acid_desaturase"/>
</dbReference>
<sequence length="315" mass="35779">MTPSTLVAPVATAIATSSQTPLPLSSVEPDSNVNKERPRKLSQKDDTLPMVDTIRDVFQLPDYTIGDIRKAIPPEYFKRSALRGLGYIAREITLLSTTFWLFHHSVTPENVPSAVAHEILWSVYGFLDGLFGTRLWVMGHEYGHQSLFPSKVVNDTVATGHMERDIVFIPRTRSEFAKHVSIAIKNLSEVIEDAPLYSFFKIFARQLLGWPFYLLANRTALYSIRSTFGWSNLAIWYFLPYLRHTNSTLPHYDSQAWTYASEAIIPVIGCHYRSNTKGRLVGFVEPTEGVGEDIQHILYYLNKNRIGVKPTNLRT</sequence>
<dbReference type="AlphaFoldDB" id="A0A6A5W288"/>
<feature type="compositionally biased region" description="Polar residues" evidence="1">
    <location>
        <begin position="20"/>
        <end position="32"/>
    </location>
</feature>
<dbReference type="Proteomes" id="UP000799779">
    <property type="component" value="Unassembled WGS sequence"/>
</dbReference>
<dbReference type="GO" id="GO:0016491">
    <property type="term" value="F:oxidoreductase activity"/>
    <property type="evidence" value="ECO:0007669"/>
    <property type="project" value="InterPro"/>
</dbReference>
<dbReference type="PANTHER" id="PTHR32100">
    <property type="entry name" value="OMEGA-6 FATTY ACID DESATURASE, CHLOROPLASTIC"/>
    <property type="match status" value="1"/>
</dbReference>
<reference evidence="2" key="1">
    <citation type="journal article" date="2020" name="Stud. Mycol.">
        <title>101 Dothideomycetes genomes: a test case for predicting lifestyles and emergence of pathogens.</title>
        <authorList>
            <person name="Haridas S."/>
            <person name="Albert R."/>
            <person name="Binder M."/>
            <person name="Bloem J."/>
            <person name="Labutti K."/>
            <person name="Salamov A."/>
            <person name="Andreopoulos B."/>
            <person name="Baker S."/>
            <person name="Barry K."/>
            <person name="Bills G."/>
            <person name="Bluhm B."/>
            <person name="Cannon C."/>
            <person name="Castanera R."/>
            <person name="Culley D."/>
            <person name="Daum C."/>
            <person name="Ezra D."/>
            <person name="Gonzalez J."/>
            <person name="Henrissat B."/>
            <person name="Kuo A."/>
            <person name="Liang C."/>
            <person name="Lipzen A."/>
            <person name="Lutzoni F."/>
            <person name="Magnuson J."/>
            <person name="Mondo S."/>
            <person name="Nolan M."/>
            <person name="Ohm R."/>
            <person name="Pangilinan J."/>
            <person name="Park H.-J."/>
            <person name="Ramirez L."/>
            <person name="Alfaro M."/>
            <person name="Sun H."/>
            <person name="Tritt A."/>
            <person name="Yoshinaga Y."/>
            <person name="Zwiers L.-H."/>
            <person name="Turgeon B."/>
            <person name="Goodwin S."/>
            <person name="Spatafora J."/>
            <person name="Crous P."/>
            <person name="Grigoriev I."/>
        </authorList>
    </citation>
    <scope>NUCLEOTIDE SEQUENCE</scope>
    <source>
        <strain evidence="2">CBS 123094</strain>
    </source>
</reference>
<evidence type="ECO:0000256" key="1">
    <source>
        <dbReference type="SAM" id="MobiDB-lite"/>
    </source>
</evidence>
<dbReference type="EMBL" id="ML977665">
    <property type="protein sequence ID" value="KAF1994281.1"/>
    <property type="molecule type" value="Genomic_DNA"/>
</dbReference>
<protein>
    <recommendedName>
        <fullName evidence="4">Fatty acid desaturase domain-containing protein</fullName>
    </recommendedName>
</protein>
<evidence type="ECO:0008006" key="4">
    <source>
        <dbReference type="Google" id="ProtNLM"/>
    </source>
</evidence>
<organism evidence="2 3">
    <name type="scientific">Amniculicola lignicola CBS 123094</name>
    <dbReference type="NCBI Taxonomy" id="1392246"/>
    <lineage>
        <taxon>Eukaryota</taxon>
        <taxon>Fungi</taxon>
        <taxon>Dikarya</taxon>
        <taxon>Ascomycota</taxon>
        <taxon>Pezizomycotina</taxon>
        <taxon>Dothideomycetes</taxon>
        <taxon>Pleosporomycetidae</taxon>
        <taxon>Pleosporales</taxon>
        <taxon>Amniculicolaceae</taxon>
        <taxon>Amniculicola</taxon>
    </lineage>
</organism>
<feature type="region of interest" description="Disordered" evidence="1">
    <location>
        <begin position="20"/>
        <end position="45"/>
    </location>
</feature>
<keyword evidence="3" id="KW-1185">Reference proteome</keyword>
<accession>A0A6A5W288</accession>
<proteinExistence type="predicted"/>